<dbReference type="CDD" id="cd03789">
    <property type="entry name" value="GT9_LPS_heptosyltransferase"/>
    <property type="match status" value="1"/>
</dbReference>
<dbReference type="PANTHER" id="PTHR30160:SF22">
    <property type="entry name" value="LIPOPOLYSACCHARIDE CORE BIOSYNTHESIS PROTEIN"/>
    <property type="match status" value="1"/>
</dbReference>
<dbReference type="RefSeq" id="WP_054408725.1">
    <property type="nucleotide sequence ID" value="NZ_FOYA01000022.1"/>
</dbReference>
<organism evidence="3 4">
    <name type="scientific">Flavobacterium akiainvivens</name>
    <dbReference type="NCBI Taxonomy" id="1202724"/>
    <lineage>
        <taxon>Bacteria</taxon>
        <taxon>Pseudomonadati</taxon>
        <taxon>Bacteroidota</taxon>
        <taxon>Flavobacteriia</taxon>
        <taxon>Flavobacteriales</taxon>
        <taxon>Flavobacteriaceae</taxon>
        <taxon>Flavobacterium</taxon>
    </lineage>
</organism>
<dbReference type="GO" id="GO:0005829">
    <property type="term" value="C:cytosol"/>
    <property type="evidence" value="ECO:0007669"/>
    <property type="project" value="TreeGrafter"/>
</dbReference>
<gene>
    <name evidence="3" type="ORF">AM493_14365</name>
</gene>
<reference evidence="3 4" key="1">
    <citation type="submission" date="2015-08" db="EMBL/GenBank/DDBJ databases">
        <title>Whole genome sequence of Flavobacterium akiainvivens IK-1T, from decaying Wikstroemia oahuensis, an endemic Hawaiian shrub.</title>
        <authorList>
            <person name="Wan X."/>
            <person name="Hou S."/>
            <person name="Saito J."/>
            <person name="Donachie S."/>
        </authorList>
    </citation>
    <scope>NUCLEOTIDE SEQUENCE [LARGE SCALE GENOMIC DNA]</scope>
    <source>
        <strain evidence="3 4">IK-1</strain>
    </source>
</reference>
<dbReference type="GO" id="GO:0008713">
    <property type="term" value="F:ADP-heptose-lipopolysaccharide heptosyltransferase activity"/>
    <property type="evidence" value="ECO:0007669"/>
    <property type="project" value="TreeGrafter"/>
</dbReference>
<dbReference type="GO" id="GO:0009244">
    <property type="term" value="P:lipopolysaccharide core region biosynthetic process"/>
    <property type="evidence" value="ECO:0007669"/>
    <property type="project" value="TreeGrafter"/>
</dbReference>
<keyword evidence="4" id="KW-1185">Reference proteome</keyword>
<dbReference type="InterPro" id="IPR051199">
    <property type="entry name" value="LPS_LOS_Heptosyltrfase"/>
</dbReference>
<dbReference type="InterPro" id="IPR002201">
    <property type="entry name" value="Glyco_trans_9"/>
</dbReference>
<evidence type="ECO:0000256" key="1">
    <source>
        <dbReference type="ARBA" id="ARBA00022676"/>
    </source>
</evidence>
<keyword evidence="1" id="KW-0328">Glycosyltransferase</keyword>
<keyword evidence="2 3" id="KW-0808">Transferase</keyword>
<protein>
    <submittedName>
        <fullName evidence="3">Heptosyltransferase</fullName>
    </submittedName>
</protein>
<dbReference type="AlphaFoldDB" id="A0A0M9VIV9"/>
<dbReference type="Proteomes" id="UP000037755">
    <property type="component" value="Unassembled WGS sequence"/>
</dbReference>
<accession>A0A0M9VIV9</accession>
<sequence length="351" mass="38884">MPHKHKGYKHILVLRFSAMGDVAMTVPVIRALVQQYPHLKITVVSRVQYKPFFDGLPHVSFAEPDFERRHKGLKGLLTLYKDLKALHIHAVADLHNVLRTKVLTFLFKRRGKTVATLDKLRDKRAALTAPVKKAFEPMPHVTQQYAAVFAGLGHAVDLSNPVFPEREPLTEDITGTIGTKTGTWIGIAPFAQHAGKVYPKDLMQQVIDSLAAQANTTVLLFGGGKDEAHSLKRFAGTKQNVVVIAGGKLNLKQELKVINNLDVMVSMDSANGHMAAMLGTKVITLWGATHPYLGFVPFMQPQSRQLMANREQYPALPTSVYGNKQVKGYEDAMRTITPNAVVDKVNEVLKQ</sequence>
<name>A0A0M9VIV9_9FLAO</name>
<dbReference type="EMBL" id="LIYD01000005">
    <property type="protein sequence ID" value="KOS07086.1"/>
    <property type="molecule type" value="Genomic_DNA"/>
</dbReference>
<dbReference type="Pfam" id="PF01075">
    <property type="entry name" value="Glyco_transf_9"/>
    <property type="match status" value="1"/>
</dbReference>
<evidence type="ECO:0000313" key="3">
    <source>
        <dbReference type="EMBL" id="KOS07086.1"/>
    </source>
</evidence>
<proteinExistence type="predicted"/>
<evidence type="ECO:0000256" key="2">
    <source>
        <dbReference type="ARBA" id="ARBA00022679"/>
    </source>
</evidence>
<dbReference type="Gene3D" id="3.40.50.2000">
    <property type="entry name" value="Glycogen Phosphorylase B"/>
    <property type="match status" value="2"/>
</dbReference>
<evidence type="ECO:0000313" key="4">
    <source>
        <dbReference type="Proteomes" id="UP000037755"/>
    </source>
</evidence>
<comment type="caution">
    <text evidence="3">The sequence shown here is derived from an EMBL/GenBank/DDBJ whole genome shotgun (WGS) entry which is preliminary data.</text>
</comment>
<dbReference type="OrthoDB" id="9768048at2"/>
<dbReference type="SUPFAM" id="SSF53756">
    <property type="entry name" value="UDP-Glycosyltransferase/glycogen phosphorylase"/>
    <property type="match status" value="1"/>
</dbReference>
<dbReference type="STRING" id="1202724.AM493_14365"/>
<dbReference type="PANTHER" id="PTHR30160">
    <property type="entry name" value="TETRAACYLDISACCHARIDE 4'-KINASE-RELATED"/>
    <property type="match status" value="1"/>
</dbReference>
<dbReference type="PATRIC" id="fig|1202724.3.peg.2983"/>